<sequence length="707" mass="82397">MSEEFDKRRAQLHDLNSEAWEEKEVFKILKLDSSFKKNTAYIKKIRTSINKENEKSLVQGIATTSLEKYLSELTSAVAEGLTGVTKSSDIYSSIEVVSALHQRFNVKFTPFLLCFFTHALSNPVKTISMKDWVDNKEEQQRLSRQRLLLRLLMEFTLSGIFRSPNDMPKAEMPSYVIKRLNKNPNENLILLVLKEILSFSIESGSSLQLASGFLKRFQPYLFESTKTKFLRDDVRLAILECFKVFTKAVVNLTESLYKATHKKTDKAKIISMKTGKLVEGLEDEIVDLKAKYELFNNYCETVCDTLSIPKPTLEIEVEVETSKVTVVAQSKSDYATSCWENDEIRRFYEDIPNISAQIERSREKESESAASESHDTDESAGSKMTQVLFQIDEALTDKELDEAVYKYWEYGLNNKSSKARIYRHFIDTKSTRPLKNFARFLKINEEEFEQIKNDLITFLDKGFRSQIHNDKIDFKNVHFFCELIKFKMIPTYVIFHKIRSLILNIQVANNIDILTLMFEDCGKLLMNDVEYKQYTKEMVDLLKETRKNANVNSNDKSAIKVFLINLTPVSVKQLNKNSKVHTIDQLFLYRLVRRDLRKNNWRKCAKIIIRMDWNDPIIRKTLRSIFSKPEKINYEDIPSFTHILIHLAKYDKDLPIYVIDEVFEKITRGLETSDFRLNRVRLAQMKFVSELINKKVNSSGSNIIIKR</sequence>
<accession>A0ACB5TKL6</accession>
<evidence type="ECO:0000313" key="2">
    <source>
        <dbReference type="Proteomes" id="UP001165101"/>
    </source>
</evidence>
<dbReference type="Proteomes" id="UP001165101">
    <property type="component" value="Unassembled WGS sequence"/>
</dbReference>
<organism evidence="1 2">
    <name type="scientific">Candida boidinii</name>
    <name type="common">Yeast</name>
    <dbReference type="NCBI Taxonomy" id="5477"/>
    <lineage>
        <taxon>Eukaryota</taxon>
        <taxon>Fungi</taxon>
        <taxon>Dikarya</taxon>
        <taxon>Ascomycota</taxon>
        <taxon>Saccharomycotina</taxon>
        <taxon>Pichiomycetes</taxon>
        <taxon>Pichiales</taxon>
        <taxon>Pichiaceae</taxon>
        <taxon>Ogataea</taxon>
        <taxon>Ogataea/Candida clade</taxon>
    </lineage>
</organism>
<name>A0ACB5TKL6_CANBO</name>
<dbReference type="EMBL" id="BSXV01000642">
    <property type="protein sequence ID" value="GME89982.1"/>
    <property type="molecule type" value="Genomic_DNA"/>
</dbReference>
<protein>
    <submittedName>
        <fullName evidence="1">Unnamed protein product</fullName>
    </submittedName>
</protein>
<gene>
    <name evidence="1" type="ORF">Cboi01_000163900</name>
</gene>
<keyword evidence="2" id="KW-1185">Reference proteome</keyword>
<comment type="caution">
    <text evidence="1">The sequence shown here is derived from an EMBL/GenBank/DDBJ whole genome shotgun (WGS) entry which is preliminary data.</text>
</comment>
<reference evidence="1" key="1">
    <citation type="submission" date="2023-04" db="EMBL/GenBank/DDBJ databases">
        <title>Candida boidinii NBRC 1967.</title>
        <authorList>
            <person name="Ichikawa N."/>
            <person name="Sato H."/>
            <person name="Tonouchi N."/>
        </authorList>
    </citation>
    <scope>NUCLEOTIDE SEQUENCE</scope>
    <source>
        <strain evidence="1">NBRC 1967</strain>
    </source>
</reference>
<evidence type="ECO:0000313" key="1">
    <source>
        <dbReference type="EMBL" id="GME89982.1"/>
    </source>
</evidence>
<proteinExistence type="predicted"/>